<reference evidence="1" key="1">
    <citation type="submission" date="2021-01" db="EMBL/GenBank/DDBJ databases">
        <title>Genomic Encyclopedia of Type Strains, Phase IV (KMG-IV): sequencing the most valuable type-strain genomes for metagenomic binning, comparative biology and taxonomic classification.</title>
        <authorList>
            <person name="Goeker M."/>
        </authorList>
    </citation>
    <scope>NUCLEOTIDE SEQUENCE</scope>
    <source>
        <strain evidence="1">DSM 25523</strain>
    </source>
</reference>
<dbReference type="Pfam" id="PF02810">
    <property type="entry name" value="SEC-C"/>
    <property type="match status" value="1"/>
</dbReference>
<proteinExistence type="predicted"/>
<accession>A0A939BPX4</accession>
<evidence type="ECO:0008006" key="3">
    <source>
        <dbReference type="Google" id="ProtNLM"/>
    </source>
</evidence>
<evidence type="ECO:0000313" key="1">
    <source>
        <dbReference type="EMBL" id="MBM7590985.1"/>
    </source>
</evidence>
<dbReference type="AlphaFoldDB" id="A0A939BPX4"/>
<protein>
    <recommendedName>
        <fullName evidence="3">SEC-C motif-containing protein</fullName>
    </recommendedName>
</protein>
<sequence length="686" mass="77934">MSVGRNELCPCGSGKKYKKCCGMVTPITQLRSAHEQKLRKEYTSWMERLNNFVSNQVDSDSLQQARIRFAEEIGLEEQETRRMQWTAHFLNWYVFDLLFNGATLLESFVKQYGRKMEPELRRAFLKLSLGLYEIEEVSDEVVVASDLSNGEKHYILGFANTRPVVGQILVGRLLNLGLRDVLFSGSLLLSPGQKQEVVSWIEQHPEISLAVMHAENRTYTTALYRLIVQSGDKTAAAGQERLLQRVYRDVSLPELRQLVQSNPSFELKKRGEDAEIWVYATTQEGHLFPILNNTLLELHEVLAEVTIGQTELTVEGFSAHVEEIEQLLHLPHAAKEAEISKLTSTGSRLSRGTLFITSEPVLPSKVLQWAVQTYFAEKWLVTPNEALTNLAPTLAAASNNQDLKDKLVQLVERIEEESKMGQGLARFMRIDFLRPRLALSNEQTHIANLLNRPLIEGLPESVYTVHREILGDISRFVKEATEGKSEATVKKYDEVMGLFRTFVRGAFGPGFQWTDLRPEELAYFLVEDVLERVDHPTKTLAANLLSVLTAFFKWLDKQHQTALTPKFQPLFSEIKEELPEAYRLRPVFAKEAQLRLHDSTLRLQEVAEEQLLLLEQTSNGWLARNHKGEELKLVLNQELANSLKPNWLIAGLYGQTDKTDWVLLGVPGLYPPPISQMLGAKIHVSV</sequence>
<dbReference type="SUPFAM" id="SSF103642">
    <property type="entry name" value="Sec-C motif"/>
    <property type="match status" value="1"/>
</dbReference>
<gene>
    <name evidence="1" type="ORF">JOD01_002597</name>
</gene>
<evidence type="ECO:0000313" key="2">
    <source>
        <dbReference type="Proteomes" id="UP000717624"/>
    </source>
</evidence>
<dbReference type="EMBL" id="JAFBEB010000008">
    <property type="protein sequence ID" value="MBM7590985.1"/>
    <property type="molecule type" value="Genomic_DNA"/>
</dbReference>
<comment type="caution">
    <text evidence="1">The sequence shown here is derived from an EMBL/GenBank/DDBJ whole genome shotgun (WGS) entry which is preliminary data.</text>
</comment>
<name>A0A939BPX4_9BACL</name>
<dbReference type="InterPro" id="IPR004027">
    <property type="entry name" value="SEC_C_motif"/>
</dbReference>
<keyword evidence="2" id="KW-1185">Reference proteome</keyword>
<dbReference type="Gene3D" id="3.10.450.50">
    <property type="match status" value="1"/>
</dbReference>
<dbReference type="Proteomes" id="UP000717624">
    <property type="component" value="Unassembled WGS sequence"/>
</dbReference>
<organism evidence="1 2">
    <name type="scientific">Brevibacillus fulvus</name>
    <dbReference type="NCBI Taxonomy" id="1125967"/>
    <lineage>
        <taxon>Bacteria</taxon>
        <taxon>Bacillati</taxon>
        <taxon>Bacillota</taxon>
        <taxon>Bacilli</taxon>
        <taxon>Bacillales</taxon>
        <taxon>Paenibacillaceae</taxon>
        <taxon>Brevibacillus</taxon>
    </lineage>
</organism>
<dbReference type="RefSeq" id="WP_204518719.1">
    <property type="nucleotide sequence ID" value="NZ_BAABIN010000005.1"/>
</dbReference>